<organism evidence="2">
    <name type="scientific">Anguilla anguilla</name>
    <name type="common">European freshwater eel</name>
    <name type="synonym">Muraena anguilla</name>
    <dbReference type="NCBI Taxonomy" id="7936"/>
    <lineage>
        <taxon>Eukaryota</taxon>
        <taxon>Metazoa</taxon>
        <taxon>Chordata</taxon>
        <taxon>Craniata</taxon>
        <taxon>Vertebrata</taxon>
        <taxon>Euteleostomi</taxon>
        <taxon>Actinopterygii</taxon>
        <taxon>Neopterygii</taxon>
        <taxon>Teleostei</taxon>
        <taxon>Anguilliformes</taxon>
        <taxon>Anguillidae</taxon>
        <taxon>Anguilla</taxon>
    </lineage>
</organism>
<reference evidence="2" key="1">
    <citation type="submission" date="2014-11" db="EMBL/GenBank/DDBJ databases">
        <authorList>
            <person name="Amaro Gonzalez C."/>
        </authorList>
    </citation>
    <scope>NUCLEOTIDE SEQUENCE</scope>
</reference>
<proteinExistence type="predicted"/>
<feature type="transmembrane region" description="Helical" evidence="1">
    <location>
        <begin position="46"/>
        <end position="70"/>
    </location>
</feature>
<keyword evidence="1" id="KW-0472">Membrane</keyword>
<sequence>MPHCHRYMDITHGATLIAAILHQKYCGKKKGKCSLKSKNVNMQHTFCVATFVLLLTDVVLKLLLWCYKYIVLCVAKMCCL</sequence>
<dbReference type="EMBL" id="GBXM01009712">
    <property type="protein sequence ID" value="JAH98865.1"/>
    <property type="molecule type" value="Transcribed_RNA"/>
</dbReference>
<keyword evidence="1" id="KW-0812">Transmembrane</keyword>
<protein>
    <submittedName>
        <fullName evidence="2">Uncharacterized protein</fullName>
    </submittedName>
</protein>
<evidence type="ECO:0000256" key="1">
    <source>
        <dbReference type="SAM" id="Phobius"/>
    </source>
</evidence>
<name>A0A0E9XAL6_ANGAN</name>
<keyword evidence="1" id="KW-1133">Transmembrane helix</keyword>
<evidence type="ECO:0000313" key="2">
    <source>
        <dbReference type="EMBL" id="JAH98865.1"/>
    </source>
</evidence>
<accession>A0A0E9XAL6</accession>
<dbReference type="AlphaFoldDB" id="A0A0E9XAL6"/>
<reference evidence="2" key="2">
    <citation type="journal article" date="2015" name="Fish Shellfish Immunol.">
        <title>Early steps in the European eel (Anguilla anguilla)-Vibrio vulnificus interaction in the gills: Role of the RtxA13 toxin.</title>
        <authorList>
            <person name="Callol A."/>
            <person name="Pajuelo D."/>
            <person name="Ebbesson L."/>
            <person name="Teles M."/>
            <person name="MacKenzie S."/>
            <person name="Amaro C."/>
        </authorList>
    </citation>
    <scope>NUCLEOTIDE SEQUENCE</scope>
</reference>